<dbReference type="AlphaFoldDB" id="A0A6J4HEM0"/>
<proteinExistence type="predicted"/>
<organism evidence="2">
    <name type="scientific">uncultured Cytophagales bacterium</name>
    <dbReference type="NCBI Taxonomy" id="158755"/>
    <lineage>
        <taxon>Bacteria</taxon>
        <taxon>Pseudomonadati</taxon>
        <taxon>Bacteroidota</taxon>
        <taxon>Sphingobacteriia</taxon>
        <taxon>Sphingobacteriales</taxon>
        <taxon>environmental samples</taxon>
    </lineage>
</organism>
<feature type="domain" description="Metallo-beta-lactamase" evidence="1">
    <location>
        <begin position="34"/>
        <end position="226"/>
    </location>
</feature>
<dbReference type="CDD" id="cd16279">
    <property type="entry name" value="metallo-hydrolase-like_MBL-fold"/>
    <property type="match status" value="1"/>
</dbReference>
<dbReference type="PANTHER" id="PTHR42663">
    <property type="entry name" value="HYDROLASE C777.06C-RELATED-RELATED"/>
    <property type="match status" value="1"/>
</dbReference>
<accession>A0A6J4HEM0</accession>
<protein>
    <submittedName>
        <fullName evidence="2">Metal-dependent hydrolases of the beta-lactamase superfamily I PhnP protein</fullName>
    </submittedName>
</protein>
<dbReference type="SMART" id="SM00849">
    <property type="entry name" value="Lactamase_B"/>
    <property type="match status" value="1"/>
</dbReference>
<dbReference type="PANTHER" id="PTHR42663:SF6">
    <property type="entry name" value="HYDROLASE C777.06C-RELATED"/>
    <property type="match status" value="1"/>
</dbReference>
<dbReference type="InterPro" id="IPR036866">
    <property type="entry name" value="RibonucZ/Hydroxyglut_hydro"/>
</dbReference>
<dbReference type="Pfam" id="PF12706">
    <property type="entry name" value="Lactamase_B_2"/>
    <property type="match status" value="1"/>
</dbReference>
<name>A0A6J4HEM0_9SPHI</name>
<reference evidence="2" key="1">
    <citation type="submission" date="2020-02" db="EMBL/GenBank/DDBJ databases">
        <authorList>
            <person name="Meier V. D."/>
        </authorList>
    </citation>
    <scope>NUCLEOTIDE SEQUENCE</scope>
    <source>
        <strain evidence="2">AVDCRST_MAG56</strain>
    </source>
</reference>
<dbReference type="GO" id="GO:0016787">
    <property type="term" value="F:hydrolase activity"/>
    <property type="evidence" value="ECO:0007669"/>
    <property type="project" value="UniProtKB-KW"/>
</dbReference>
<dbReference type="EMBL" id="CADCTQ010000040">
    <property type="protein sequence ID" value="CAA9221114.1"/>
    <property type="molecule type" value="Genomic_DNA"/>
</dbReference>
<dbReference type="InterPro" id="IPR001279">
    <property type="entry name" value="Metallo-B-lactamas"/>
</dbReference>
<dbReference type="Gene3D" id="3.60.15.10">
    <property type="entry name" value="Ribonuclease Z/Hydroxyacylglutathione hydrolase-like"/>
    <property type="match status" value="1"/>
</dbReference>
<keyword evidence="2" id="KW-0378">Hydrolase</keyword>
<gene>
    <name evidence="2" type="ORF">AVDCRST_MAG56-404</name>
</gene>
<sequence length="253" mass="28805">MIVTFLGTGTSQGVPVIACDCEVCRSLDFRDKRLRVSVHLQIGDKSLLIDSGPDFRQQVLRERIKTLDALLFTHEHKDHTAGMDDIRAFNFTQGKAIPVYGRPTVLEQLKREFAYIFSEHQYPGIPRVQLQPIGNEPFSVEGVEVIPVEVMHYRLPVYGFRIGDFTYITDANFIADGELEKIRGSRVIVLNALRREPHISHFTLDEAVELLRDLQPEKGFLTHISHQMGRHAEVDKLLPPNVHLAFDGLKIEL</sequence>
<evidence type="ECO:0000259" key="1">
    <source>
        <dbReference type="SMART" id="SM00849"/>
    </source>
</evidence>
<evidence type="ECO:0000313" key="2">
    <source>
        <dbReference type="EMBL" id="CAA9221114.1"/>
    </source>
</evidence>
<dbReference type="SUPFAM" id="SSF56281">
    <property type="entry name" value="Metallo-hydrolase/oxidoreductase"/>
    <property type="match status" value="1"/>
</dbReference>